<dbReference type="GO" id="GO:0003677">
    <property type="term" value="F:DNA binding"/>
    <property type="evidence" value="ECO:0007669"/>
    <property type="project" value="UniProtKB-KW"/>
</dbReference>
<dbReference type="Gene3D" id="3.30.450.80">
    <property type="entry name" value="Transcription factor LuxR-like, autoinducer-binding domain"/>
    <property type="match status" value="1"/>
</dbReference>
<comment type="caution">
    <text evidence="5">The sequence shown here is derived from an EMBL/GenBank/DDBJ whole genome shotgun (WGS) entry which is preliminary data.</text>
</comment>
<dbReference type="Pfam" id="PF03472">
    <property type="entry name" value="Autoind_bind"/>
    <property type="match status" value="1"/>
</dbReference>
<dbReference type="STRING" id="1489064.WH96_19410"/>
<dbReference type="GO" id="GO:0006355">
    <property type="term" value="P:regulation of DNA-templated transcription"/>
    <property type="evidence" value="ECO:0007669"/>
    <property type="project" value="InterPro"/>
</dbReference>
<dbReference type="AlphaFoldDB" id="A0A0H2MEK8"/>
<dbReference type="Gene3D" id="1.10.10.10">
    <property type="entry name" value="Winged helix-like DNA-binding domain superfamily/Winged helix DNA-binding domain"/>
    <property type="match status" value="1"/>
</dbReference>
<evidence type="ECO:0000256" key="2">
    <source>
        <dbReference type="ARBA" id="ARBA00023125"/>
    </source>
</evidence>
<dbReference type="SMART" id="SM00421">
    <property type="entry name" value="HTH_LUXR"/>
    <property type="match status" value="1"/>
</dbReference>
<dbReference type="SUPFAM" id="SSF75516">
    <property type="entry name" value="Pheromone-binding domain of LuxR-like quorum-sensing transcription factors"/>
    <property type="match status" value="1"/>
</dbReference>
<evidence type="ECO:0000256" key="3">
    <source>
        <dbReference type="ARBA" id="ARBA00023163"/>
    </source>
</evidence>
<keyword evidence="1" id="KW-0805">Transcription regulation</keyword>
<dbReference type="Pfam" id="PF00196">
    <property type="entry name" value="GerE"/>
    <property type="match status" value="1"/>
</dbReference>
<keyword evidence="2" id="KW-0238">DNA-binding</keyword>
<dbReference type="InterPro" id="IPR016032">
    <property type="entry name" value="Sig_transdc_resp-reg_C-effctor"/>
</dbReference>
<name>A0A0H2MEK8_9PROT</name>
<dbReference type="InterPro" id="IPR005143">
    <property type="entry name" value="TF_LuxR_autoind-bd_dom"/>
</dbReference>
<accession>A0A0H2MEK8</accession>
<keyword evidence="6" id="KW-1185">Reference proteome</keyword>
<dbReference type="SUPFAM" id="SSF46894">
    <property type="entry name" value="C-terminal effector domain of the bipartite response regulators"/>
    <property type="match status" value="1"/>
</dbReference>
<protein>
    <recommendedName>
        <fullName evidence="4">HTH luxR-type domain-containing protein</fullName>
    </recommendedName>
</protein>
<sequence length="225" mass="25421">MKQCEATDDLQSVFSKVIQRLGFQQFAYVRFTKNCVAVEVSIYTYSEEWKAIYFEKRYDQIDPVFVEAFNRSEAFFWSACMTEFTGKHQEFFDEATEYGIFNGITVPLKSDAKAKAILTMAAAKTNENRNVTEESSEKIACATAIAECFHQVAIHIFKEGNLTLKLRQQQVLTLASYGMSSKEIAATLDKSEAYINELITGVLHKLGTQTRSAAVRRALELGLLD</sequence>
<evidence type="ECO:0000313" key="5">
    <source>
        <dbReference type="EMBL" id="KLN59137.1"/>
    </source>
</evidence>
<evidence type="ECO:0000259" key="4">
    <source>
        <dbReference type="SMART" id="SM00421"/>
    </source>
</evidence>
<dbReference type="EMBL" id="LAQL01000019">
    <property type="protein sequence ID" value="KLN59137.1"/>
    <property type="molecule type" value="Genomic_DNA"/>
</dbReference>
<organism evidence="5 6">
    <name type="scientific">Kiloniella spongiae</name>
    <dbReference type="NCBI Taxonomy" id="1489064"/>
    <lineage>
        <taxon>Bacteria</taxon>
        <taxon>Pseudomonadati</taxon>
        <taxon>Pseudomonadota</taxon>
        <taxon>Alphaproteobacteria</taxon>
        <taxon>Rhodospirillales</taxon>
        <taxon>Kiloniellaceae</taxon>
        <taxon>Kiloniella</taxon>
    </lineage>
</organism>
<feature type="domain" description="HTH luxR-type" evidence="4">
    <location>
        <begin position="161"/>
        <end position="218"/>
    </location>
</feature>
<dbReference type="InterPro" id="IPR036693">
    <property type="entry name" value="TF_LuxR_autoind-bd_dom_sf"/>
</dbReference>
<dbReference type="InterPro" id="IPR000792">
    <property type="entry name" value="Tscrpt_reg_LuxR_C"/>
</dbReference>
<proteinExistence type="predicted"/>
<dbReference type="InterPro" id="IPR036388">
    <property type="entry name" value="WH-like_DNA-bd_sf"/>
</dbReference>
<gene>
    <name evidence="5" type="ORF">WH96_19410</name>
</gene>
<reference evidence="5 6" key="1">
    <citation type="submission" date="2015-03" db="EMBL/GenBank/DDBJ databases">
        <title>Genome Sequence of Kiloniella spongiae MEBiC09566, isolated from a marine sponge.</title>
        <authorList>
            <person name="Shao Z."/>
            <person name="Wang L."/>
            <person name="Li X."/>
        </authorList>
    </citation>
    <scope>NUCLEOTIDE SEQUENCE [LARGE SCALE GENOMIC DNA]</scope>
    <source>
        <strain evidence="5 6">MEBiC09566</strain>
    </source>
</reference>
<dbReference type="Proteomes" id="UP000035444">
    <property type="component" value="Unassembled WGS sequence"/>
</dbReference>
<evidence type="ECO:0000256" key="1">
    <source>
        <dbReference type="ARBA" id="ARBA00023015"/>
    </source>
</evidence>
<evidence type="ECO:0000313" key="6">
    <source>
        <dbReference type="Proteomes" id="UP000035444"/>
    </source>
</evidence>
<keyword evidence="3" id="KW-0804">Transcription</keyword>